<dbReference type="Pfam" id="PF02589">
    <property type="entry name" value="LUD_dom"/>
    <property type="match status" value="1"/>
</dbReference>
<accession>A0A9P5VRA6</accession>
<dbReference type="Proteomes" id="UP000696485">
    <property type="component" value="Unassembled WGS sequence"/>
</dbReference>
<gene>
    <name evidence="3" type="ORF">BG006_000034</name>
</gene>
<evidence type="ECO:0000256" key="1">
    <source>
        <dbReference type="SAM" id="Coils"/>
    </source>
</evidence>
<dbReference type="InterPro" id="IPR003741">
    <property type="entry name" value="LUD_dom"/>
</dbReference>
<keyword evidence="4" id="KW-1185">Reference proteome</keyword>
<evidence type="ECO:0000313" key="3">
    <source>
        <dbReference type="EMBL" id="KAF9338045.1"/>
    </source>
</evidence>
<dbReference type="EMBL" id="JAAAUY010000010">
    <property type="protein sequence ID" value="KAF9338045.1"/>
    <property type="molecule type" value="Genomic_DNA"/>
</dbReference>
<sequence>MNSTDSQIATAALSTSGVSDLQGHSITQAGASGLDRTAAEEVAAAMISELTEELERWKTEVREYRQERVMVDTWRKQISDLERDLEVALETLQTAEGKVIETKAEKSREIQMRLVEHQAIVDKLLAEVEKEKLWREKALQEKERSEQQKAKIEELESLKQDLDRKLSQAQQEIEQLEMQTVPAELQDVHQAHFQATQELEQVKGDNQKLIKELSEEKSKVAQEQEESGNLLVKLSQLQETIANQLRDNNLLKDQLIDHEKCQETAEALEHRHKNELEQLQKEMATLQQRLIQEREQKSHVEQSVQDSQVHLHQLQQQLQLQQAQLLQQQTEIVNLRAALEVEQKQSTVLLQQQSAAVVSAPHFGRRVSLDGELNGSFLMIETSNAFNNSASVSASSFNTVGTVPVATSVTPSHSSFPPLGRNFENSSHNMAMNAALPPTSARISSNPSIPAHASLGGMALNQQFGHEVEVKPRMIHRGSSGSINGAGNRMSMHGDPFGSSGSSQSVEELTAQLHHLMKEKEKLQADLSKIPLSGGGPMTRRKVEMLEEAMDETERAMSKIRYSLRLRSSAHPPTPYDTLTMTRPENTFAHTNFEALVKIDAQVAHLTDGAYSKPVSAERVAQAKAGLESKGFKVTVAENKDDAFEKLKELIPAGVSLNVAHSTTLEEIGFINYLMGETPYNNIRGTILAEKDPAKQAELRRTLGTTPDYFLTSVSAITLAGSMSHGDQTGTKVGPVSYGAGKVIVVAGINKIVENDAEALKRMTEWCVPLASAYGREVFGAPSAALTHYEVIHNANPFNPDRIEVLLINEALGF</sequence>
<dbReference type="AlphaFoldDB" id="A0A9P5VRA6"/>
<evidence type="ECO:0000313" key="4">
    <source>
        <dbReference type="Proteomes" id="UP000696485"/>
    </source>
</evidence>
<reference evidence="3" key="1">
    <citation type="journal article" date="2020" name="Fungal Divers.">
        <title>Resolving the Mortierellaceae phylogeny through synthesis of multi-gene phylogenetics and phylogenomics.</title>
        <authorList>
            <person name="Vandepol N."/>
            <person name="Liber J."/>
            <person name="Desiro A."/>
            <person name="Na H."/>
            <person name="Kennedy M."/>
            <person name="Barry K."/>
            <person name="Grigoriev I.V."/>
            <person name="Miller A.N."/>
            <person name="O'Donnell K."/>
            <person name="Stajich J.E."/>
            <person name="Bonito G."/>
        </authorList>
    </citation>
    <scope>NUCLEOTIDE SEQUENCE</scope>
    <source>
        <strain evidence="3">NVP1</strain>
    </source>
</reference>
<proteinExistence type="predicted"/>
<dbReference type="PANTHER" id="PTHR36179">
    <property type="entry name" value="LUD_DOM DOMAIN-CONTAINING PROTEIN"/>
    <property type="match status" value="1"/>
</dbReference>
<organism evidence="3 4">
    <name type="scientific">Podila minutissima</name>
    <dbReference type="NCBI Taxonomy" id="64525"/>
    <lineage>
        <taxon>Eukaryota</taxon>
        <taxon>Fungi</taxon>
        <taxon>Fungi incertae sedis</taxon>
        <taxon>Mucoromycota</taxon>
        <taxon>Mortierellomycotina</taxon>
        <taxon>Mortierellomycetes</taxon>
        <taxon>Mortierellales</taxon>
        <taxon>Mortierellaceae</taxon>
        <taxon>Podila</taxon>
    </lineage>
</organism>
<evidence type="ECO:0000259" key="2">
    <source>
        <dbReference type="Pfam" id="PF02589"/>
    </source>
</evidence>
<comment type="caution">
    <text evidence="3">The sequence shown here is derived from an EMBL/GenBank/DDBJ whole genome shotgun (WGS) entry which is preliminary data.</text>
</comment>
<protein>
    <recommendedName>
        <fullName evidence="2">LUD domain-containing protein</fullName>
    </recommendedName>
</protein>
<feature type="domain" description="LUD" evidence="2">
    <location>
        <begin position="621"/>
        <end position="767"/>
    </location>
</feature>
<dbReference type="PANTHER" id="PTHR36179:SF2">
    <property type="entry name" value="LUD DOMAIN-CONTAINING PROTEIN"/>
    <property type="match status" value="1"/>
</dbReference>
<keyword evidence="1" id="KW-0175">Coiled coil</keyword>
<feature type="coiled-coil region" evidence="1">
    <location>
        <begin position="40"/>
        <end position="98"/>
    </location>
</feature>
<name>A0A9P5VRA6_9FUNG</name>
<feature type="coiled-coil region" evidence="1">
    <location>
        <begin position="135"/>
        <end position="345"/>
    </location>
</feature>